<dbReference type="GO" id="GO:0005975">
    <property type="term" value="P:carbohydrate metabolic process"/>
    <property type="evidence" value="ECO:0007669"/>
    <property type="project" value="InterPro"/>
</dbReference>
<feature type="chain" id="PRO_5010280687" description="rhamnogalacturonan endolyase" evidence="8">
    <location>
        <begin position="32"/>
        <end position="665"/>
    </location>
</feature>
<evidence type="ECO:0000256" key="2">
    <source>
        <dbReference type="ARBA" id="ARBA00004613"/>
    </source>
</evidence>
<dbReference type="PaxDb" id="3827-XP_004512558.1"/>
<dbReference type="Pfam" id="PF06045">
    <property type="entry name" value="Rhamnogal_lyase"/>
    <property type="match status" value="1"/>
</dbReference>
<keyword evidence="7 12" id="KW-0456">Lyase</keyword>
<dbReference type="InterPro" id="IPR008979">
    <property type="entry name" value="Galactose-bd-like_sf"/>
</dbReference>
<dbReference type="Pfam" id="PF14686">
    <property type="entry name" value="fn3_3"/>
    <property type="match status" value="1"/>
</dbReference>
<dbReference type="KEGG" id="cam:101509694"/>
<sequence length="665" mass="76386">MKMEHHMNKRFLLLWFIMAMQLCFMMLGAYSENNSKSLMGINPPVSIKYERNSSQVVITNGIFTLYLANPRGYVKGISYGGMQNLLATENEEGDRGYLDVVFGSFERVQGTTFSIVSQTMNEIEVSFVTTWNSRVAHSQVPLNIDQRYIVRRGDSGFYSYVIMERLEGFPAVTIDQIRIVYKLQEKQFNYMAISDTRQRRMPSPQDRAGGRPLAYKEAVLLTHPSEPEFRGEVDDKYQYSSENQYNNINGWITADSEKPVGFWIITPSNEFRNGGPIKQDLTSHVGPTCLSMFVSTHYGGKETEMVFQNGEAYKKVFGPIFVYMNSASSKAHFTSLWSDAKQRLSNELKSWPYNFVQSKAFVPANERGTVLGSFQVNDWGKVSPANNAYIGLASPGEAGSWQSESKGYQFWTRSDQHGFFVIKNIVPGRYNLFAWVPGYIGDYKYKYLVTIRPGGIIKLNSLVYYPPRNGPTLWAIGIPDRSAHEFYVPDAYANLTNKLYVNDFEDRFRQYGIWQRYTDLYPKNDLVYRVGVDNYRRDWFYAHVPRLTNNKLEATTWKIVFDLKSNVVRGNYTLQLAIASATYAEVQVSLNDMSAYPPHFTTHRIGDDNAIARHGIHGLQLFYSIPLPSSRMVRGINTIFLRQTRCESFFQGVMYDYIRLESPRV</sequence>
<name>A0A1S2YZX4_CICAR</name>
<accession>A0A1S2YZX4</accession>
<dbReference type="EC" id="4.2.2.23" evidence="4"/>
<evidence type="ECO:0000313" key="12">
    <source>
        <dbReference type="RefSeq" id="XP_004512558.1"/>
    </source>
</evidence>
<dbReference type="SUPFAM" id="SSF49785">
    <property type="entry name" value="Galactose-binding domain-like"/>
    <property type="match status" value="1"/>
</dbReference>
<dbReference type="InterPro" id="IPR029413">
    <property type="entry name" value="RG-lyase_II"/>
</dbReference>
<evidence type="ECO:0000256" key="7">
    <source>
        <dbReference type="ARBA" id="ARBA00023239"/>
    </source>
</evidence>
<comment type="subcellular location">
    <subcellularLocation>
        <location evidence="2">Secreted</location>
    </subcellularLocation>
</comment>
<dbReference type="SUPFAM" id="SSF74650">
    <property type="entry name" value="Galactose mutarotase-like"/>
    <property type="match status" value="1"/>
</dbReference>
<dbReference type="CDD" id="cd10317">
    <property type="entry name" value="RGL4_C"/>
    <property type="match status" value="1"/>
</dbReference>
<evidence type="ECO:0000256" key="5">
    <source>
        <dbReference type="ARBA" id="ARBA00022525"/>
    </source>
</evidence>
<keyword evidence="5" id="KW-0964">Secreted</keyword>
<dbReference type="InterPro" id="IPR029411">
    <property type="entry name" value="RG-lyase_III"/>
</dbReference>
<dbReference type="RefSeq" id="XP_004512558.1">
    <property type="nucleotide sequence ID" value="XM_004512501.3"/>
</dbReference>
<dbReference type="PANTHER" id="PTHR32018:SF6">
    <property type="entry name" value="RHAMNOGALACTURONAN ENDOLYASE"/>
    <property type="match status" value="1"/>
</dbReference>
<evidence type="ECO:0000256" key="6">
    <source>
        <dbReference type="ARBA" id="ARBA00022729"/>
    </source>
</evidence>
<dbReference type="InterPro" id="IPR013784">
    <property type="entry name" value="Carb-bd-like_fold"/>
</dbReference>
<keyword evidence="11" id="KW-1185">Reference proteome</keyword>
<dbReference type="GeneID" id="101509694"/>
<comment type="similarity">
    <text evidence="3">Belongs to the polysaccharide lyase 4 family.</text>
</comment>
<dbReference type="InterPro" id="IPR051850">
    <property type="entry name" value="Polysacch_Lyase_4"/>
</dbReference>
<feature type="domain" description="Rhamnogalacturonan lyase" evidence="10">
    <location>
        <begin position="386"/>
        <end position="455"/>
    </location>
</feature>
<dbReference type="Gene3D" id="2.70.98.10">
    <property type="match status" value="1"/>
</dbReference>
<reference evidence="12" key="2">
    <citation type="submission" date="2025-08" db="UniProtKB">
        <authorList>
            <consortium name="RefSeq"/>
        </authorList>
    </citation>
    <scope>IDENTIFICATION</scope>
    <source>
        <tissue evidence="12">Etiolated seedlings</tissue>
    </source>
</reference>
<dbReference type="InterPro" id="IPR011013">
    <property type="entry name" value="Gal_mutarotase_sf_dom"/>
</dbReference>
<proteinExistence type="inferred from homology"/>
<dbReference type="Proteomes" id="UP000087171">
    <property type="component" value="Chromosome Ca8"/>
</dbReference>
<evidence type="ECO:0000259" key="9">
    <source>
        <dbReference type="Pfam" id="PF14683"/>
    </source>
</evidence>
<dbReference type="AlphaFoldDB" id="A0A1S2YZX4"/>
<comment type="catalytic activity">
    <reaction evidence="1">
        <text>Endotype eliminative cleavage of L-alpha-rhamnopyranosyl-(1-&gt;4)-alpha-D-galactopyranosyluronic acid bonds of rhamnogalacturonan I domains in ramified hairy regions of pectin leaving L-rhamnopyranose at the reducing end and 4-deoxy-4,5-unsaturated D-galactopyranosyluronic acid at the non-reducing end.</text>
        <dbReference type="EC" id="4.2.2.23"/>
    </reaction>
</comment>
<evidence type="ECO:0000313" key="11">
    <source>
        <dbReference type="Proteomes" id="UP000087171"/>
    </source>
</evidence>
<evidence type="ECO:0000256" key="3">
    <source>
        <dbReference type="ARBA" id="ARBA00010418"/>
    </source>
</evidence>
<organism evidence="11 12">
    <name type="scientific">Cicer arietinum</name>
    <name type="common">Chickpea</name>
    <name type="synonym">Garbanzo</name>
    <dbReference type="NCBI Taxonomy" id="3827"/>
    <lineage>
        <taxon>Eukaryota</taxon>
        <taxon>Viridiplantae</taxon>
        <taxon>Streptophyta</taxon>
        <taxon>Embryophyta</taxon>
        <taxon>Tracheophyta</taxon>
        <taxon>Spermatophyta</taxon>
        <taxon>Magnoliopsida</taxon>
        <taxon>eudicotyledons</taxon>
        <taxon>Gunneridae</taxon>
        <taxon>Pentapetalae</taxon>
        <taxon>rosids</taxon>
        <taxon>fabids</taxon>
        <taxon>Fabales</taxon>
        <taxon>Fabaceae</taxon>
        <taxon>Papilionoideae</taxon>
        <taxon>50 kb inversion clade</taxon>
        <taxon>NPAAA clade</taxon>
        <taxon>Hologalegina</taxon>
        <taxon>IRL clade</taxon>
        <taxon>Cicereae</taxon>
        <taxon>Cicer</taxon>
    </lineage>
</organism>
<dbReference type="GO" id="GO:0005576">
    <property type="term" value="C:extracellular region"/>
    <property type="evidence" value="ECO:0007669"/>
    <property type="project" value="UniProtKB-SubCell"/>
</dbReference>
<feature type="domain" description="Rhamnogalacturonan lyase" evidence="9">
    <location>
        <begin position="472"/>
        <end position="660"/>
    </location>
</feature>
<reference evidence="11" key="1">
    <citation type="journal article" date="2013" name="Nat. Biotechnol.">
        <title>Draft genome sequence of chickpea (Cicer arietinum) provides a resource for trait improvement.</title>
        <authorList>
            <person name="Varshney R.K."/>
            <person name="Song C."/>
            <person name="Saxena R.K."/>
            <person name="Azam S."/>
            <person name="Yu S."/>
            <person name="Sharpe A.G."/>
            <person name="Cannon S."/>
            <person name="Baek J."/>
            <person name="Rosen B.D."/>
            <person name="Tar'an B."/>
            <person name="Millan T."/>
            <person name="Zhang X."/>
            <person name="Ramsay L.D."/>
            <person name="Iwata A."/>
            <person name="Wang Y."/>
            <person name="Nelson W."/>
            <person name="Farmer A.D."/>
            <person name="Gaur P.M."/>
            <person name="Soderlund C."/>
            <person name="Penmetsa R.V."/>
            <person name="Xu C."/>
            <person name="Bharti A.K."/>
            <person name="He W."/>
            <person name="Winter P."/>
            <person name="Zhao S."/>
            <person name="Hane J.K."/>
            <person name="Carrasquilla-Garcia N."/>
            <person name="Condie J.A."/>
            <person name="Upadhyaya H.D."/>
            <person name="Luo M.C."/>
            <person name="Thudi M."/>
            <person name="Gowda C.L."/>
            <person name="Singh N.P."/>
            <person name="Lichtenzveig J."/>
            <person name="Gali K.K."/>
            <person name="Rubio J."/>
            <person name="Nadarajan N."/>
            <person name="Dolezel J."/>
            <person name="Bansal K.C."/>
            <person name="Xu X."/>
            <person name="Edwards D."/>
            <person name="Zhang G."/>
            <person name="Kahl G."/>
            <person name="Gil J."/>
            <person name="Singh K.B."/>
            <person name="Datta S.K."/>
            <person name="Jackson S.A."/>
            <person name="Wang J."/>
            <person name="Cook D.R."/>
        </authorList>
    </citation>
    <scope>NUCLEOTIDE SEQUENCE [LARGE SCALE GENOMIC DNA]</scope>
    <source>
        <strain evidence="11">cv. CDC Frontier</strain>
    </source>
</reference>
<dbReference type="InterPro" id="IPR014718">
    <property type="entry name" value="GH-type_carb-bd"/>
</dbReference>
<protein>
    <recommendedName>
        <fullName evidence="4">rhamnogalacturonan endolyase</fullName>
        <ecNumber evidence="4">4.2.2.23</ecNumber>
    </recommendedName>
</protein>
<dbReference type="Gene3D" id="2.60.40.1120">
    <property type="entry name" value="Carboxypeptidase-like, regulatory domain"/>
    <property type="match status" value="1"/>
</dbReference>
<dbReference type="GO" id="GO:0030246">
    <property type="term" value="F:carbohydrate binding"/>
    <property type="evidence" value="ECO:0007669"/>
    <property type="project" value="InterPro"/>
</dbReference>
<dbReference type="Gene3D" id="2.60.120.260">
    <property type="entry name" value="Galactose-binding domain-like"/>
    <property type="match status" value="1"/>
</dbReference>
<feature type="signal peptide" evidence="8">
    <location>
        <begin position="1"/>
        <end position="31"/>
    </location>
</feature>
<gene>
    <name evidence="12" type="primary">LOC101509694</name>
</gene>
<evidence type="ECO:0000256" key="1">
    <source>
        <dbReference type="ARBA" id="ARBA00001324"/>
    </source>
</evidence>
<dbReference type="eggNOG" id="ENOG502QQM5">
    <property type="taxonomic scope" value="Eukaryota"/>
</dbReference>
<evidence type="ECO:0000256" key="4">
    <source>
        <dbReference type="ARBA" id="ARBA00012437"/>
    </source>
</evidence>
<dbReference type="STRING" id="3827.A0A1S2YZX4"/>
<dbReference type="OrthoDB" id="2130367at2759"/>
<dbReference type="InterPro" id="IPR010325">
    <property type="entry name" value="Rhamnogal_lyase"/>
</dbReference>
<evidence type="ECO:0000259" key="10">
    <source>
        <dbReference type="Pfam" id="PF14686"/>
    </source>
</evidence>
<dbReference type="CDD" id="cd10316">
    <property type="entry name" value="RGL4_M"/>
    <property type="match status" value="1"/>
</dbReference>
<dbReference type="Pfam" id="PF14683">
    <property type="entry name" value="CBM-like"/>
    <property type="match status" value="1"/>
</dbReference>
<dbReference type="PANTHER" id="PTHR32018">
    <property type="entry name" value="RHAMNOGALACTURONATE LYASE FAMILY PROTEIN"/>
    <property type="match status" value="1"/>
</dbReference>
<keyword evidence="6 8" id="KW-0732">Signal</keyword>
<evidence type="ECO:0000256" key="8">
    <source>
        <dbReference type="SAM" id="SignalP"/>
    </source>
</evidence>
<dbReference type="SUPFAM" id="SSF49452">
    <property type="entry name" value="Starch-binding domain-like"/>
    <property type="match status" value="1"/>
</dbReference>
<dbReference type="GO" id="GO:0102210">
    <property type="term" value="F:rhamnogalacturonan endolyase activity"/>
    <property type="evidence" value="ECO:0007669"/>
    <property type="project" value="UniProtKB-EC"/>
</dbReference>
<dbReference type="CDD" id="cd10320">
    <property type="entry name" value="RGL4_N"/>
    <property type="match status" value="1"/>
</dbReference>